<dbReference type="SUPFAM" id="SSF50475">
    <property type="entry name" value="FMN-binding split barrel"/>
    <property type="match status" value="1"/>
</dbReference>
<protein>
    <submittedName>
        <fullName evidence="1">Flavin-nucleotide-binding protein</fullName>
    </submittedName>
</protein>
<dbReference type="PANTHER" id="PTHR34071:SF2">
    <property type="entry name" value="FLAVIN-NUCLEOTIDE-BINDING PROTEIN"/>
    <property type="match status" value="1"/>
</dbReference>
<dbReference type="Proteomes" id="UP000235347">
    <property type="component" value="Unassembled WGS sequence"/>
</dbReference>
<organism evidence="1 2">
    <name type="scientific">Trinickia soli</name>
    <dbReference type="NCBI Taxonomy" id="380675"/>
    <lineage>
        <taxon>Bacteria</taxon>
        <taxon>Pseudomonadati</taxon>
        <taxon>Pseudomonadota</taxon>
        <taxon>Betaproteobacteria</taxon>
        <taxon>Burkholderiales</taxon>
        <taxon>Burkholderiaceae</taxon>
        <taxon>Trinickia</taxon>
    </lineage>
</organism>
<dbReference type="Gene3D" id="2.30.110.10">
    <property type="entry name" value="Electron Transport, Fmn-binding Protein, Chain A"/>
    <property type="match status" value="1"/>
</dbReference>
<dbReference type="Pfam" id="PF12900">
    <property type="entry name" value="Pyridox_ox_2"/>
    <property type="match status" value="1"/>
</dbReference>
<dbReference type="RefSeq" id="WP_102610647.1">
    <property type="nucleotide sequence ID" value="NZ_CADIKD010000015.1"/>
</dbReference>
<reference evidence="1 2" key="1">
    <citation type="submission" date="2018-01" db="EMBL/GenBank/DDBJ databases">
        <title>Whole genome analyses suggest that Burkholderia sensu lato contains two further novel genera in the rhizoxinica-symbiotica group Mycetohabitans gen. nov., and Trinickia gen. nov.: implications for the evolution of diazotrophy and nodulation in the Burkholderiaceae.</title>
        <authorList>
            <person name="Estrada-de los Santos P."/>
            <person name="Palmer M."/>
            <person name="Chavez-Ramirez B."/>
            <person name="Beukes C."/>
            <person name="Steenkamp E.T."/>
            <person name="Hirsch A.M."/>
            <person name="Manyaka P."/>
            <person name="Maluk M."/>
            <person name="Lafos M."/>
            <person name="Crook M."/>
            <person name="Gross E."/>
            <person name="Simon M.F."/>
            <person name="Bueno dos Reis Junior F."/>
            <person name="Poole P.S."/>
            <person name="Venter S.N."/>
            <person name="James E.K."/>
        </authorList>
    </citation>
    <scope>NUCLEOTIDE SEQUENCE [LARGE SCALE GENOMIC DNA]</scope>
    <source>
        <strain evidence="1 2">GP25-8</strain>
    </source>
</reference>
<gene>
    <name evidence="1" type="ORF">C0Z19_15090</name>
</gene>
<dbReference type="AlphaFoldDB" id="A0A2N7W1T0"/>
<proteinExistence type="predicted"/>
<evidence type="ECO:0000313" key="2">
    <source>
        <dbReference type="Proteomes" id="UP000235347"/>
    </source>
</evidence>
<accession>A0A2N7W1T0</accession>
<dbReference type="PANTHER" id="PTHR34071">
    <property type="entry name" value="5-NITROIMIDAZOLE ANTIBIOTICS RESISTANCE PROTEIN, NIMA-FAMILY-RELATED PROTEIN-RELATED"/>
    <property type="match status" value="1"/>
</dbReference>
<dbReference type="EMBL" id="PNYB01000012">
    <property type="protein sequence ID" value="PMS23343.1"/>
    <property type="molecule type" value="Genomic_DNA"/>
</dbReference>
<sequence length="218" mass="24170">MNERSAVPPSARTTIRRLPELANHDRATFYSILDESYVCHIAFSANNDTHCIPTAHWRKDDYLYIHGSNGSRLIKSLAAGVQTSVAITLLDGLVLAKSAFSHSMNYRSAVIYGHFEIVQGSAEKLEALDVFMDKIAMGRKEEARRGNSKEIAATNILRISLTEVAVKISDSGPSDKDEDIDLPVWAGILPMKMTRGSPVHNENNKDVIIPDYVKTWAD</sequence>
<dbReference type="InterPro" id="IPR024747">
    <property type="entry name" value="Pyridox_Oxase-rel"/>
</dbReference>
<name>A0A2N7W1T0_9BURK</name>
<dbReference type="InterPro" id="IPR012349">
    <property type="entry name" value="Split_barrel_FMN-bd"/>
</dbReference>
<comment type="caution">
    <text evidence="1">The sequence shown here is derived from an EMBL/GenBank/DDBJ whole genome shotgun (WGS) entry which is preliminary data.</text>
</comment>
<evidence type="ECO:0000313" key="1">
    <source>
        <dbReference type="EMBL" id="PMS23343.1"/>
    </source>
</evidence>
<keyword evidence="2" id="KW-1185">Reference proteome</keyword>